<comment type="caution">
    <text evidence="1">The sequence shown here is derived from an EMBL/GenBank/DDBJ whole genome shotgun (WGS) entry which is preliminary data.</text>
</comment>
<evidence type="ECO:0000313" key="2">
    <source>
        <dbReference type="Proteomes" id="UP001057402"/>
    </source>
</evidence>
<dbReference type="EMBL" id="CM042885">
    <property type="protein sequence ID" value="KAI4367432.1"/>
    <property type="molecule type" value="Genomic_DNA"/>
</dbReference>
<dbReference type="Proteomes" id="UP001057402">
    <property type="component" value="Chromosome 6"/>
</dbReference>
<keyword evidence="2" id="KW-1185">Reference proteome</keyword>
<accession>A0ACB9QPQ2</accession>
<reference evidence="2" key="1">
    <citation type="journal article" date="2023" name="Front. Plant Sci.">
        <title>Chromosomal-level genome assembly of Melastoma candidum provides insights into trichome evolution.</title>
        <authorList>
            <person name="Zhong Y."/>
            <person name="Wu W."/>
            <person name="Sun C."/>
            <person name="Zou P."/>
            <person name="Liu Y."/>
            <person name="Dai S."/>
            <person name="Zhou R."/>
        </authorList>
    </citation>
    <scope>NUCLEOTIDE SEQUENCE [LARGE SCALE GENOMIC DNA]</scope>
</reference>
<protein>
    <submittedName>
        <fullName evidence="1">Uncharacterized protein</fullName>
    </submittedName>
</protein>
<gene>
    <name evidence="1" type="ORF">MLD38_023170</name>
</gene>
<proteinExistence type="predicted"/>
<sequence length="179" mass="20201">MPNGNLDNHLFPAAEKEAPEKRMLTWPQKKSIILDVAKGLAYLHYGVKPAIYHREYKSDEHSVGRRYESAGADFGLAKAKPEGQVSSYDEGGWYARLLGTRVCTLWAADRKERCLQLRGGRARDNVRRKALDLSSLIAPSVPDYGMGLVIGEGRKRLTRPWILCYSRTVEISLVQTRKV</sequence>
<evidence type="ECO:0000313" key="1">
    <source>
        <dbReference type="EMBL" id="KAI4367432.1"/>
    </source>
</evidence>
<organism evidence="1 2">
    <name type="scientific">Melastoma candidum</name>
    <dbReference type="NCBI Taxonomy" id="119954"/>
    <lineage>
        <taxon>Eukaryota</taxon>
        <taxon>Viridiplantae</taxon>
        <taxon>Streptophyta</taxon>
        <taxon>Embryophyta</taxon>
        <taxon>Tracheophyta</taxon>
        <taxon>Spermatophyta</taxon>
        <taxon>Magnoliopsida</taxon>
        <taxon>eudicotyledons</taxon>
        <taxon>Gunneridae</taxon>
        <taxon>Pentapetalae</taxon>
        <taxon>rosids</taxon>
        <taxon>malvids</taxon>
        <taxon>Myrtales</taxon>
        <taxon>Melastomataceae</taxon>
        <taxon>Melastomatoideae</taxon>
        <taxon>Melastomateae</taxon>
        <taxon>Melastoma</taxon>
    </lineage>
</organism>
<name>A0ACB9QPQ2_9MYRT</name>